<dbReference type="Proteomes" id="UP001054945">
    <property type="component" value="Unassembled WGS sequence"/>
</dbReference>
<name>A0AAV4U0Z9_CAEEX</name>
<feature type="region of interest" description="Disordered" evidence="1">
    <location>
        <begin position="1"/>
        <end position="20"/>
    </location>
</feature>
<evidence type="ECO:0000313" key="2">
    <source>
        <dbReference type="EMBL" id="GIY51387.1"/>
    </source>
</evidence>
<accession>A0AAV4U0Z9</accession>
<protein>
    <submittedName>
        <fullName evidence="2">Uncharacterized protein</fullName>
    </submittedName>
</protein>
<dbReference type="AlphaFoldDB" id="A0AAV4U0Z9"/>
<feature type="region of interest" description="Disordered" evidence="1">
    <location>
        <begin position="60"/>
        <end position="82"/>
    </location>
</feature>
<reference evidence="2 3" key="1">
    <citation type="submission" date="2021-06" db="EMBL/GenBank/DDBJ databases">
        <title>Caerostris extrusa draft genome.</title>
        <authorList>
            <person name="Kono N."/>
            <person name="Arakawa K."/>
        </authorList>
    </citation>
    <scope>NUCLEOTIDE SEQUENCE [LARGE SCALE GENOMIC DNA]</scope>
</reference>
<gene>
    <name evidence="2" type="ORF">CEXT_751071</name>
</gene>
<organism evidence="2 3">
    <name type="scientific">Caerostris extrusa</name>
    <name type="common">Bark spider</name>
    <name type="synonym">Caerostris bankana</name>
    <dbReference type="NCBI Taxonomy" id="172846"/>
    <lineage>
        <taxon>Eukaryota</taxon>
        <taxon>Metazoa</taxon>
        <taxon>Ecdysozoa</taxon>
        <taxon>Arthropoda</taxon>
        <taxon>Chelicerata</taxon>
        <taxon>Arachnida</taxon>
        <taxon>Araneae</taxon>
        <taxon>Araneomorphae</taxon>
        <taxon>Entelegynae</taxon>
        <taxon>Araneoidea</taxon>
        <taxon>Araneidae</taxon>
        <taxon>Caerostris</taxon>
    </lineage>
</organism>
<feature type="compositionally biased region" description="Basic and acidic residues" evidence="1">
    <location>
        <begin position="73"/>
        <end position="82"/>
    </location>
</feature>
<sequence length="206" mass="23910">MKKRALKKLTEEKMLGSAESNKADPIKWIYVKVRKQKSAIYRAIAFSRLLKQPCSLEKSRDQVKIKRKRKRHNNNEKKGLLKKLTEEKELGSAENNKADPIKWIYVKVRKQKSPIYRAIVFPRPLQANSYSEAPESCRPGTLFTYSHSAQYKPFSEEELQCHNQIIDSTAATVFFLRRRKIRVAAAVVFAKLQGSSEKKQKKSQQQ</sequence>
<evidence type="ECO:0000313" key="3">
    <source>
        <dbReference type="Proteomes" id="UP001054945"/>
    </source>
</evidence>
<comment type="caution">
    <text evidence="2">The sequence shown here is derived from an EMBL/GenBank/DDBJ whole genome shotgun (WGS) entry which is preliminary data.</text>
</comment>
<evidence type="ECO:0000256" key="1">
    <source>
        <dbReference type="SAM" id="MobiDB-lite"/>
    </source>
</evidence>
<proteinExistence type="predicted"/>
<dbReference type="EMBL" id="BPLR01012099">
    <property type="protein sequence ID" value="GIY51387.1"/>
    <property type="molecule type" value="Genomic_DNA"/>
</dbReference>
<keyword evidence="3" id="KW-1185">Reference proteome</keyword>